<protein>
    <submittedName>
        <fullName evidence="3">FecR family protein</fullName>
    </submittedName>
</protein>
<dbReference type="Proteomes" id="UP000060602">
    <property type="component" value="Chromosome"/>
</dbReference>
<gene>
    <name evidence="3" type="ORF">AL504_06865</name>
</gene>
<dbReference type="PIRSF" id="PIRSF018266">
    <property type="entry name" value="FecR"/>
    <property type="match status" value="1"/>
</dbReference>
<evidence type="ECO:0000313" key="4">
    <source>
        <dbReference type="Proteomes" id="UP000060602"/>
    </source>
</evidence>
<feature type="domain" description="FecR N-terminal" evidence="2">
    <location>
        <begin position="19"/>
        <end position="58"/>
    </location>
</feature>
<dbReference type="EMBL" id="CP014060">
    <property type="protein sequence ID" value="AMG40178.2"/>
    <property type="molecule type" value="Genomic_DNA"/>
</dbReference>
<dbReference type="Gene3D" id="2.60.120.1440">
    <property type="match status" value="1"/>
</dbReference>
<proteinExistence type="predicted"/>
<dbReference type="PANTHER" id="PTHR30273:SF2">
    <property type="entry name" value="PROTEIN FECR"/>
    <property type="match status" value="1"/>
</dbReference>
<evidence type="ECO:0000259" key="2">
    <source>
        <dbReference type="Pfam" id="PF16220"/>
    </source>
</evidence>
<name>A0A109XYJ3_ALCXX</name>
<dbReference type="InterPro" id="IPR006860">
    <property type="entry name" value="FecR"/>
</dbReference>
<dbReference type="InterPro" id="IPR032623">
    <property type="entry name" value="FecR_N"/>
</dbReference>
<dbReference type="PANTHER" id="PTHR30273">
    <property type="entry name" value="PERIPLASMIC SIGNAL SENSOR AND SIGMA FACTOR ACTIVATOR FECR-RELATED"/>
    <property type="match status" value="1"/>
</dbReference>
<dbReference type="Pfam" id="PF16220">
    <property type="entry name" value="DUF4880"/>
    <property type="match status" value="1"/>
</dbReference>
<reference evidence="4" key="1">
    <citation type="submission" date="2015-12" db="EMBL/GenBank/DDBJ databases">
        <title>FDA dAtabase for Regulatory Grade micrObial Sequences (FDA-ARGOS): Supporting development and validation of Infectious Disease Dx tests.</title>
        <authorList>
            <person name="Case J."/>
            <person name="Tallon L."/>
            <person name="Sadzewicz L."/>
            <person name="Sengamalay N."/>
            <person name="Ott S."/>
            <person name="Godinez A."/>
            <person name="Nagaraj S."/>
            <person name="Nadendla S."/>
            <person name="Sichtig H."/>
        </authorList>
    </citation>
    <scope>NUCLEOTIDE SEQUENCE [LARGE SCALE GENOMIC DNA]</scope>
    <source>
        <strain evidence="4">FDAARGOS_147</strain>
    </source>
</reference>
<dbReference type="AlphaFoldDB" id="A0A109XYJ3"/>
<evidence type="ECO:0000259" key="1">
    <source>
        <dbReference type="Pfam" id="PF04773"/>
    </source>
</evidence>
<accession>A0A109XYJ3</accession>
<dbReference type="InterPro" id="IPR012373">
    <property type="entry name" value="Ferrdict_sens_TM"/>
</dbReference>
<organism evidence="3 4">
    <name type="scientific">Alcaligenes xylosoxydans xylosoxydans</name>
    <name type="common">Achromobacter xylosoxidans</name>
    <dbReference type="NCBI Taxonomy" id="85698"/>
    <lineage>
        <taxon>Bacteria</taxon>
        <taxon>Pseudomonadati</taxon>
        <taxon>Pseudomonadota</taxon>
        <taxon>Betaproteobacteria</taxon>
        <taxon>Burkholderiales</taxon>
        <taxon>Alcaligenaceae</taxon>
        <taxon>Achromobacter</taxon>
    </lineage>
</organism>
<dbReference type="Pfam" id="PF04773">
    <property type="entry name" value="FecR"/>
    <property type="match status" value="1"/>
</dbReference>
<sequence length="331" mass="34662">MRGGAPGRMSAPALPAVVEAAVDWMVLLSSGEAAEADRARFEAWFQADPRHAAAWEMVAGAVKSTFAPLSDSASVQAAGAALLAPVSRRRALRNALMLALAAGGLAALADRQTPLRTLAADLRTGTGERHTYPLPDGSEVTLNARSAVDLAFDGRARVLRLRAGAVYVRVAADAARPFIVASPDGEVQALGTVFGVARDEQGSVACVIEHSVEVRAAGQRRVLVAGEGARFGASGIDAPDAALAETAAWHDGMLVVRDQPLGAVVAALRPYRRGFLRISPEAARLRVLGAFPLDDTDRVLESLRQTLPIEVGGLGGWLVSIDLRADATEKK</sequence>
<dbReference type="GO" id="GO:0016989">
    <property type="term" value="F:sigma factor antagonist activity"/>
    <property type="evidence" value="ECO:0007669"/>
    <property type="project" value="TreeGrafter"/>
</dbReference>
<evidence type="ECO:0000313" key="3">
    <source>
        <dbReference type="EMBL" id="AMG40178.2"/>
    </source>
</evidence>
<feature type="domain" description="FecR protein" evidence="1">
    <location>
        <begin position="121"/>
        <end position="212"/>
    </location>
</feature>